<dbReference type="RefSeq" id="WP_072613825.1">
    <property type="nucleotide sequence ID" value="NZ_AP017935.1"/>
</dbReference>
<dbReference type="PANTHER" id="PTHR46211">
    <property type="entry name" value="GLYCEROPHOSPHORYL DIESTER PHOSPHODIESTERASE"/>
    <property type="match status" value="1"/>
</dbReference>
<reference evidence="2 5" key="2">
    <citation type="submission" date="2018-02" db="EMBL/GenBank/DDBJ databases">
        <authorList>
            <person name="Rodrigo-Torres L."/>
            <person name="Arahal R. D."/>
            <person name="Lucena T."/>
        </authorList>
    </citation>
    <scope>NUCLEOTIDE SEQUENCE [LARGE SCALE GENOMIC DNA]</scope>
    <source>
        <strain evidence="2 5">CECT 8486</strain>
    </source>
</reference>
<evidence type="ECO:0000259" key="1">
    <source>
        <dbReference type="PROSITE" id="PS51704"/>
    </source>
</evidence>
<dbReference type="SUPFAM" id="SSF51695">
    <property type="entry name" value="PLC-like phosphodiesterases"/>
    <property type="match status" value="1"/>
</dbReference>
<accession>A0A2N9K7E7</accession>
<evidence type="ECO:0000313" key="4">
    <source>
        <dbReference type="Proteomes" id="UP000237923"/>
    </source>
</evidence>
<dbReference type="GO" id="GO:0006629">
    <property type="term" value="P:lipid metabolic process"/>
    <property type="evidence" value="ECO:0007669"/>
    <property type="project" value="InterPro"/>
</dbReference>
<dbReference type="Proteomes" id="UP000237923">
    <property type="component" value="Unassembled WGS sequence"/>
</dbReference>
<feature type="domain" description="GP-PDE" evidence="1">
    <location>
        <begin position="3"/>
        <end position="234"/>
    </location>
</feature>
<dbReference type="EMBL" id="OKQR01000001">
    <property type="protein sequence ID" value="SPD91289.1"/>
    <property type="molecule type" value="Genomic_DNA"/>
</dbReference>
<reference evidence="3 4" key="1">
    <citation type="submission" date="2018-02" db="EMBL/GenBank/DDBJ databases">
        <authorList>
            <person name="Cohen D.B."/>
            <person name="Kent A.D."/>
        </authorList>
    </citation>
    <scope>NUCLEOTIDE SEQUENCE [LARGE SCALE GENOMIC DNA]</scope>
    <source>
        <strain evidence="3 4">CECT 9216</strain>
    </source>
</reference>
<gene>
    <name evidence="3" type="primary">ugpQ</name>
    <name evidence="2" type="ORF">LES8486_00263</name>
    <name evidence="3" type="ORF">LES9216_00410</name>
</gene>
<dbReference type="GeneID" id="99674371"/>
<dbReference type="InterPro" id="IPR030395">
    <property type="entry name" value="GP_PDE_dom"/>
</dbReference>
<dbReference type="Proteomes" id="UP000239237">
    <property type="component" value="Unassembled WGS sequence"/>
</dbReference>
<dbReference type="AlphaFoldDB" id="A0A2N9K7E7"/>
<keyword evidence="3" id="KW-0378">Hydrolase</keyword>
<dbReference type="Pfam" id="PF03009">
    <property type="entry name" value="GDPD"/>
    <property type="match status" value="1"/>
</dbReference>
<proteinExistence type="predicted"/>
<dbReference type="PANTHER" id="PTHR46211:SF1">
    <property type="entry name" value="GLYCEROPHOSPHODIESTER PHOSPHODIESTERASE, CYTOPLASMIC"/>
    <property type="match status" value="1"/>
</dbReference>
<evidence type="ECO:0000313" key="5">
    <source>
        <dbReference type="Proteomes" id="UP000239237"/>
    </source>
</evidence>
<dbReference type="EC" id="3.1.4.46" evidence="3"/>
<keyword evidence="5" id="KW-1185">Reference proteome</keyword>
<dbReference type="GO" id="GO:0008889">
    <property type="term" value="F:glycerophosphodiester phosphodiesterase activity"/>
    <property type="evidence" value="ECO:0007669"/>
    <property type="project" value="UniProtKB-EC"/>
</dbReference>
<dbReference type="PROSITE" id="PS51704">
    <property type="entry name" value="GP_PDE"/>
    <property type="match status" value="1"/>
</dbReference>
<evidence type="ECO:0000313" key="3">
    <source>
        <dbReference type="EMBL" id="SPE06514.1"/>
    </source>
</evidence>
<evidence type="ECO:0000313" key="2">
    <source>
        <dbReference type="EMBL" id="SPD91289.1"/>
    </source>
</evidence>
<name>A0A2N9K7E7_9LACO</name>
<protein>
    <submittedName>
        <fullName evidence="3">Glycerophosphoryl diester phosphodiesterase</fullName>
        <ecNumber evidence="3">3.1.4.46</ecNumber>
    </submittedName>
</protein>
<dbReference type="Gene3D" id="3.20.20.190">
    <property type="entry name" value="Phosphatidylinositol (PI) phosphodiesterase"/>
    <property type="match status" value="1"/>
</dbReference>
<organism evidence="3 4">
    <name type="scientific">Leuconostoc suionicum</name>
    <dbReference type="NCBI Taxonomy" id="1511761"/>
    <lineage>
        <taxon>Bacteria</taxon>
        <taxon>Bacillati</taxon>
        <taxon>Bacillota</taxon>
        <taxon>Bacilli</taxon>
        <taxon>Lactobacillales</taxon>
        <taxon>Lactobacillaceae</taxon>
        <taxon>Leuconostoc</taxon>
    </lineage>
</organism>
<dbReference type="EMBL" id="OKQU01000001">
    <property type="protein sequence ID" value="SPE06514.1"/>
    <property type="molecule type" value="Genomic_DNA"/>
</dbReference>
<dbReference type="InterPro" id="IPR017946">
    <property type="entry name" value="PLC-like_Pdiesterase_TIM-brl"/>
</dbReference>
<dbReference type="KEGG" id="lsu:A6B45_06165"/>
<sequence>MSTTIFGHRGMPVKFVENSISGFEYLAQNGEAVEFDVHLTKDNVPVIIHDEKLDRTTDSSGYIKDINFADLHAIYLVNDENRKNQNKIHDEHIPTFDDVLAVFNHSNIQLNIELKTDQFEYPGIEEIVLNTLKDYDFKQPIVFSSFNIQTLNRLYQIDNTLNLAFLSPFKILDPEKVISDNHLQALHLNYESLSETNIEQRIWTVNDEEQMKKLFSLQMTGIFTDDFEMAMQLREKLGN</sequence>